<dbReference type="AlphaFoldDB" id="A0A4S1E012"/>
<comment type="caution">
    <text evidence="2">The sequence shown here is derived from an EMBL/GenBank/DDBJ whole genome shotgun (WGS) entry which is preliminary data.</text>
</comment>
<organism evidence="2 3">
    <name type="scientific">Flavivirga rizhaonensis</name>
    <dbReference type="NCBI Taxonomy" id="2559571"/>
    <lineage>
        <taxon>Bacteria</taxon>
        <taxon>Pseudomonadati</taxon>
        <taxon>Bacteroidota</taxon>
        <taxon>Flavobacteriia</taxon>
        <taxon>Flavobacteriales</taxon>
        <taxon>Flavobacteriaceae</taxon>
        <taxon>Flavivirga</taxon>
    </lineage>
</organism>
<dbReference type="InterPro" id="IPR013216">
    <property type="entry name" value="Methyltransf_11"/>
</dbReference>
<gene>
    <name evidence="2" type="ORF">EM932_07915</name>
</gene>
<dbReference type="OrthoDB" id="8385759at2"/>
<dbReference type="InterPro" id="IPR029063">
    <property type="entry name" value="SAM-dependent_MTases_sf"/>
</dbReference>
<feature type="domain" description="Methyltransferase type 11" evidence="1">
    <location>
        <begin position="58"/>
        <end position="153"/>
    </location>
</feature>
<dbReference type="EMBL" id="SRSO01000008">
    <property type="protein sequence ID" value="TGV03228.1"/>
    <property type="molecule type" value="Genomic_DNA"/>
</dbReference>
<dbReference type="Proteomes" id="UP000307602">
    <property type="component" value="Unassembled WGS sequence"/>
</dbReference>
<keyword evidence="3" id="KW-1185">Reference proteome</keyword>
<accession>A0A4S1E012</accession>
<dbReference type="SUPFAM" id="SSF53335">
    <property type="entry name" value="S-adenosyl-L-methionine-dependent methyltransferases"/>
    <property type="match status" value="1"/>
</dbReference>
<protein>
    <submittedName>
        <fullName evidence="2">Class I SAM-dependent methyltransferase</fullName>
    </submittedName>
</protein>
<dbReference type="GO" id="GO:0008757">
    <property type="term" value="F:S-adenosylmethionine-dependent methyltransferase activity"/>
    <property type="evidence" value="ECO:0007669"/>
    <property type="project" value="InterPro"/>
</dbReference>
<name>A0A4S1E012_9FLAO</name>
<evidence type="ECO:0000313" key="3">
    <source>
        <dbReference type="Proteomes" id="UP000307602"/>
    </source>
</evidence>
<evidence type="ECO:0000313" key="2">
    <source>
        <dbReference type="EMBL" id="TGV03228.1"/>
    </source>
</evidence>
<dbReference type="GO" id="GO:0032259">
    <property type="term" value="P:methylation"/>
    <property type="evidence" value="ECO:0007669"/>
    <property type="project" value="UniProtKB-KW"/>
</dbReference>
<dbReference type="CDD" id="cd02440">
    <property type="entry name" value="AdoMet_MTases"/>
    <property type="match status" value="1"/>
</dbReference>
<sequence length="272" mass="31123">METNDIYFNTNKATWNDKVKVHAQSNMYHLEDFKKGKSSLMPYELDALGDVKGKSLLHLQCHFGQDTLSWSRLGAKCTGVDLSDEGVALAQRLNSELNLDAEFVCCNVLDTSDFIKDTFDIVFTSYGVIGWLPDLKPWGQMIAERLKKGGTFFMAEFHPIVWMFDYLEDTPVMKYGYMQEDVIYEEYEGTYADEASKMVSREYGWNHGLGEVISALTQAGLHIEYLKEYDESPYNVLPDLEKTKTGMYVTKDKLYPLIFTLKVVKLEGVNIL</sequence>
<reference evidence="2 3" key="1">
    <citation type="submission" date="2019-04" db="EMBL/GenBank/DDBJ databases">
        <authorList>
            <person name="Liu A."/>
        </authorList>
    </citation>
    <scope>NUCLEOTIDE SEQUENCE [LARGE SCALE GENOMIC DNA]</scope>
    <source>
        <strain evidence="2 3">RZ03</strain>
    </source>
</reference>
<evidence type="ECO:0000259" key="1">
    <source>
        <dbReference type="Pfam" id="PF08241"/>
    </source>
</evidence>
<proteinExistence type="predicted"/>
<dbReference type="Gene3D" id="3.40.50.150">
    <property type="entry name" value="Vaccinia Virus protein VP39"/>
    <property type="match status" value="1"/>
</dbReference>
<dbReference type="RefSeq" id="WP_135876645.1">
    <property type="nucleotide sequence ID" value="NZ_SRSO01000008.1"/>
</dbReference>
<dbReference type="Pfam" id="PF08241">
    <property type="entry name" value="Methyltransf_11"/>
    <property type="match status" value="1"/>
</dbReference>
<keyword evidence="2" id="KW-0489">Methyltransferase</keyword>
<keyword evidence="2" id="KW-0808">Transferase</keyword>